<dbReference type="PRINTS" id="PR00455">
    <property type="entry name" value="HTHTETR"/>
</dbReference>
<organism evidence="4 5">
    <name type="scientific">Corallococcus sicarius</name>
    <dbReference type="NCBI Taxonomy" id="2316726"/>
    <lineage>
        <taxon>Bacteria</taxon>
        <taxon>Pseudomonadati</taxon>
        <taxon>Myxococcota</taxon>
        <taxon>Myxococcia</taxon>
        <taxon>Myxococcales</taxon>
        <taxon>Cystobacterineae</taxon>
        <taxon>Myxococcaceae</taxon>
        <taxon>Corallococcus</taxon>
    </lineage>
</organism>
<dbReference type="Proteomes" id="UP000273405">
    <property type="component" value="Unassembled WGS sequence"/>
</dbReference>
<proteinExistence type="predicted"/>
<dbReference type="InterPro" id="IPR050109">
    <property type="entry name" value="HTH-type_TetR-like_transc_reg"/>
</dbReference>
<accession>A0A3A8NIF1</accession>
<evidence type="ECO:0000259" key="3">
    <source>
        <dbReference type="PROSITE" id="PS50977"/>
    </source>
</evidence>
<dbReference type="Pfam" id="PF17918">
    <property type="entry name" value="TetR_C_15"/>
    <property type="match status" value="1"/>
</dbReference>
<dbReference type="PANTHER" id="PTHR30055:SF223">
    <property type="entry name" value="HTH-TYPE TRANSCRIPTIONAL REGULATOR UIDR"/>
    <property type="match status" value="1"/>
</dbReference>
<dbReference type="SUPFAM" id="SSF46689">
    <property type="entry name" value="Homeodomain-like"/>
    <property type="match status" value="1"/>
</dbReference>
<keyword evidence="5" id="KW-1185">Reference proteome</keyword>
<dbReference type="PROSITE" id="PS01081">
    <property type="entry name" value="HTH_TETR_1"/>
    <property type="match status" value="1"/>
</dbReference>
<dbReference type="GO" id="GO:0000976">
    <property type="term" value="F:transcription cis-regulatory region binding"/>
    <property type="evidence" value="ECO:0007669"/>
    <property type="project" value="TreeGrafter"/>
</dbReference>
<feature type="domain" description="HTH tetR-type" evidence="3">
    <location>
        <begin position="19"/>
        <end position="79"/>
    </location>
</feature>
<dbReference type="InterPro" id="IPR041669">
    <property type="entry name" value="TetR_C_15"/>
</dbReference>
<dbReference type="InterPro" id="IPR009057">
    <property type="entry name" value="Homeodomain-like_sf"/>
</dbReference>
<protein>
    <submittedName>
        <fullName evidence="4">TetR/AcrR family transcriptional regulator</fullName>
    </submittedName>
</protein>
<dbReference type="PROSITE" id="PS50977">
    <property type="entry name" value="HTH_TETR_2"/>
    <property type="match status" value="1"/>
</dbReference>
<dbReference type="AlphaFoldDB" id="A0A3A8NIF1"/>
<evidence type="ECO:0000313" key="4">
    <source>
        <dbReference type="EMBL" id="RKH41971.1"/>
    </source>
</evidence>
<comment type="caution">
    <text evidence="4">The sequence shown here is derived from an EMBL/GenBank/DDBJ whole genome shotgun (WGS) entry which is preliminary data.</text>
</comment>
<gene>
    <name evidence="4" type="ORF">D7X12_16885</name>
</gene>
<dbReference type="PANTHER" id="PTHR30055">
    <property type="entry name" value="HTH-TYPE TRANSCRIPTIONAL REGULATOR RUTR"/>
    <property type="match status" value="1"/>
</dbReference>
<keyword evidence="1 2" id="KW-0238">DNA-binding</keyword>
<dbReference type="EMBL" id="RAWG01000096">
    <property type="protein sequence ID" value="RKH41971.1"/>
    <property type="molecule type" value="Genomic_DNA"/>
</dbReference>
<sequence length="226" mass="25453">MPRRPPPSRRRAPRQERAQATCDAILTATARVLLKDGYEAASTNRIAQEAGVSVGSLYQYFPSKEGLVTALMERHRARGLADFEAGLVPLASQPLPVAMRALIRQVISVKREDPKLHQVLHELIPRMRQWGLSDVYSQRLFRLVRAFLAPRFEELRPQNLDMAVFVLVTSVEALCHTAVTDRPDYLEDESFVEEVAALALGYLRPEAVTATSAPPRRVARERVTRM</sequence>
<name>A0A3A8NIF1_9BACT</name>
<dbReference type="GO" id="GO:0003700">
    <property type="term" value="F:DNA-binding transcription factor activity"/>
    <property type="evidence" value="ECO:0007669"/>
    <property type="project" value="TreeGrafter"/>
</dbReference>
<evidence type="ECO:0000313" key="5">
    <source>
        <dbReference type="Proteomes" id="UP000273405"/>
    </source>
</evidence>
<dbReference type="OrthoDB" id="9793734at2"/>
<evidence type="ECO:0000256" key="1">
    <source>
        <dbReference type="ARBA" id="ARBA00023125"/>
    </source>
</evidence>
<dbReference type="RefSeq" id="WP_120626293.1">
    <property type="nucleotide sequence ID" value="NZ_RAWG01000096.1"/>
</dbReference>
<dbReference type="Pfam" id="PF00440">
    <property type="entry name" value="TetR_N"/>
    <property type="match status" value="1"/>
</dbReference>
<dbReference type="InterPro" id="IPR023772">
    <property type="entry name" value="DNA-bd_HTH_TetR-type_CS"/>
</dbReference>
<dbReference type="InterPro" id="IPR001647">
    <property type="entry name" value="HTH_TetR"/>
</dbReference>
<dbReference type="Gene3D" id="1.10.357.10">
    <property type="entry name" value="Tetracycline Repressor, domain 2"/>
    <property type="match status" value="1"/>
</dbReference>
<reference evidence="5" key="1">
    <citation type="submission" date="2018-09" db="EMBL/GenBank/DDBJ databases">
        <authorList>
            <person name="Livingstone P.G."/>
            <person name="Whitworth D.E."/>
        </authorList>
    </citation>
    <scope>NUCLEOTIDE SEQUENCE [LARGE SCALE GENOMIC DNA]</scope>
    <source>
        <strain evidence="5">CA040B</strain>
    </source>
</reference>
<evidence type="ECO:0000256" key="2">
    <source>
        <dbReference type="PROSITE-ProRule" id="PRU00335"/>
    </source>
</evidence>
<feature type="DNA-binding region" description="H-T-H motif" evidence="2">
    <location>
        <begin position="42"/>
        <end position="61"/>
    </location>
</feature>